<evidence type="ECO:0000313" key="2">
    <source>
        <dbReference type="Proteomes" id="UP000226357"/>
    </source>
</evidence>
<dbReference type="Proteomes" id="UP000226357">
    <property type="component" value="Unassembled WGS sequence"/>
</dbReference>
<dbReference type="AlphaFoldDB" id="A0AA44TGR9"/>
<reference evidence="1 2" key="1">
    <citation type="submission" date="2017-09" db="EMBL/GenBank/DDBJ databases">
        <title>Large-scale bioinformatics analysis of Bacillus genomes uncovers conserved roles of natural products in bacterial physiology.</title>
        <authorList>
            <consortium name="Agbiome Team Llc"/>
            <person name="Bleich R.M."/>
            <person name="Grubbs K.J."/>
            <person name="Santa Maria K.C."/>
            <person name="Allen S.E."/>
            <person name="Farag S."/>
            <person name="Shank E.A."/>
            <person name="Bowers A."/>
        </authorList>
    </citation>
    <scope>NUCLEOTIDE SEQUENCE [LARGE SCALE GENOMIC DNA]</scope>
    <source>
        <strain evidence="1 2">AFS067272</strain>
    </source>
</reference>
<gene>
    <name evidence="1" type="ORF">COK38_08305</name>
</gene>
<protein>
    <recommendedName>
        <fullName evidence="3">DUF4145 domain-containing protein</fullName>
    </recommendedName>
</protein>
<sequence>MKLQKKAPNKILKKLLLDTVHGDRSFLLLQGDLLQDEGDVIVITIHDQGGSPQGDLYDLVKEKFDIDHWHEKEIYFLGDHGWIGEVHYEHREGRHNPVILTLHTGLPEGTTFEIAAYEKYVKGTFAALAALEFEGRSFRELALPVLIRKGLEENYEEAIQCLIKHATSWLKSSKCSETIKYYIHKPEDAVKWEESMESVLSRTYISYSKAGIVDQLRKEVLTVIDTYKKEEYLWREVLSPLRDSLSMQKDRIPPETKKVARLLAEATVKLICEKQGIPFHLQASNLTSMIGILKSRGIIPELAAQYLYMLRTFGNKKSHIDNSDQFKYPIRTLGEDDEIILLSTILRSLRYYANILGK</sequence>
<dbReference type="EMBL" id="NVBO01000061">
    <property type="protein sequence ID" value="PFS02933.1"/>
    <property type="molecule type" value="Genomic_DNA"/>
</dbReference>
<name>A0AA44TGR9_BACCE</name>
<evidence type="ECO:0008006" key="3">
    <source>
        <dbReference type="Google" id="ProtNLM"/>
    </source>
</evidence>
<comment type="caution">
    <text evidence="1">The sequence shown here is derived from an EMBL/GenBank/DDBJ whole genome shotgun (WGS) entry which is preliminary data.</text>
</comment>
<dbReference type="RefSeq" id="WP_098359323.1">
    <property type="nucleotide sequence ID" value="NZ_NTUG01000013.1"/>
</dbReference>
<organism evidence="1 2">
    <name type="scientific">Bacillus cereus</name>
    <dbReference type="NCBI Taxonomy" id="1396"/>
    <lineage>
        <taxon>Bacteria</taxon>
        <taxon>Bacillati</taxon>
        <taxon>Bacillota</taxon>
        <taxon>Bacilli</taxon>
        <taxon>Bacillales</taxon>
        <taxon>Bacillaceae</taxon>
        <taxon>Bacillus</taxon>
        <taxon>Bacillus cereus group</taxon>
    </lineage>
</organism>
<accession>A0AA44TGR9</accession>
<evidence type="ECO:0000313" key="1">
    <source>
        <dbReference type="EMBL" id="PFS02933.1"/>
    </source>
</evidence>
<proteinExistence type="predicted"/>